<dbReference type="FunFam" id="3.20.20.80:FF:000012">
    <property type="entry name" value="Mannan endo-1,4-beta-mannosidase 6"/>
    <property type="match status" value="1"/>
</dbReference>
<evidence type="ECO:0000256" key="5">
    <source>
        <dbReference type="ARBA" id="ARBA00023295"/>
    </source>
</evidence>
<name>A0A1D1ZI37_9ARAE</name>
<dbReference type="InterPro" id="IPR045053">
    <property type="entry name" value="MAN-like"/>
</dbReference>
<dbReference type="GO" id="GO:0000272">
    <property type="term" value="P:polysaccharide catabolic process"/>
    <property type="evidence" value="ECO:0007669"/>
    <property type="project" value="InterPro"/>
</dbReference>
<keyword evidence="5" id="KW-0326">Glycosidase</keyword>
<dbReference type="SUPFAM" id="SSF51445">
    <property type="entry name" value="(Trans)glycosidases"/>
    <property type="match status" value="1"/>
</dbReference>
<dbReference type="EMBL" id="GDJX01001453">
    <property type="protein sequence ID" value="JAT66483.1"/>
    <property type="molecule type" value="Transcribed_RNA"/>
</dbReference>
<organism evidence="8">
    <name type="scientific">Anthurium amnicola</name>
    <dbReference type="NCBI Taxonomy" id="1678845"/>
    <lineage>
        <taxon>Eukaryota</taxon>
        <taxon>Viridiplantae</taxon>
        <taxon>Streptophyta</taxon>
        <taxon>Embryophyta</taxon>
        <taxon>Tracheophyta</taxon>
        <taxon>Spermatophyta</taxon>
        <taxon>Magnoliopsida</taxon>
        <taxon>Liliopsida</taxon>
        <taxon>Araceae</taxon>
        <taxon>Pothoideae</taxon>
        <taxon>Potheae</taxon>
        <taxon>Anthurium</taxon>
    </lineage>
</organism>
<evidence type="ECO:0000256" key="2">
    <source>
        <dbReference type="ARBA" id="ARBA00005641"/>
    </source>
</evidence>
<feature type="domain" description="Glycoside hydrolase family 5" evidence="7">
    <location>
        <begin position="59"/>
        <end position="392"/>
    </location>
</feature>
<sequence>MAKGRSPSTSTSTRPISESKREIGEGRKREMKKVVGLLALLLLFLSQQRHLVDEVWGGEFIRVRGLHFVLGGSPFFANGFNAYWLMSVASDQSQRGKVSSAFQVASTHGLTVARTWAFNDGGSIALQASPGVYNEQMFQGLDFVISEARKYGIRLILSFVNNYDTFGGKQQYVNWARSQGQSISSDDEFFTNSVVKGFYKNHIKAVIARTNKFTGVTYRDDPTILAWELMNEARCPSDPSGNTIQGWITEMAGHVKSIDSNHLLEAGLEGFYGQSAPPERQFVPGITAGTDFISNNQIQGIDFATVHSYPDQWILESDEQIQLGFLNKWLDTHIQDAKNVLQKPLLLAEFGKSWKNPGFSRTRRDDLFTTVYSKVYWSARVGGPTVGGLFWQLLARGMDSYKDGYEIVLDDVSWTTSNMIAQQCRKLRYLGKLYAKLRSIHKLETAKAIRRARQVASGYKGKDTRT</sequence>
<dbReference type="Pfam" id="PF26410">
    <property type="entry name" value="GH5_mannosidase"/>
    <property type="match status" value="1"/>
</dbReference>
<evidence type="ECO:0000256" key="4">
    <source>
        <dbReference type="ARBA" id="ARBA00022801"/>
    </source>
</evidence>
<dbReference type="Gene3D" id="3.20.20.80">
    <property type="entry name" value="Glycosidases"/>
    <property type="match status" value="1"/>
</dbReference>
<comment type="similarity">
    <text evidence="2">Belongs to the glycosyl hydrolase 5 (cellulase A) family.</text>
</comment>
<dbReference type="PANTHER" id="PTHR31451">
    <property type="match status" value="1"/>
</dbReference>
<evidence type="ECO:0000256" key="6">
    <source>
        <dbReference type="SAM" id="MobiDB-lite"/>
    </source>
</evidence>
<dbReference type="AlphaFoldDB" id="A0A1D1ZI37"/>
<dbReference type="PANTHER" id="PTHR31451:SF60">
    <property type="entry name" value="MANNAN ENDO-1,4-BETA-MANNOSIDASE 1"/>
    <property type="match status" value="1"/>
</dbReference>
<dbReference type="InterPro" id="IPR001547">
    <property type="entry name" value="Glyco_hydro_5"/>
</dbReference>
<gene>
    <name evidence="8" type="primary">MAN1_6</name>
    <name evidence="8" type="ORF">g.105303</name>
</gene>
<reference evidence="8" key="1">
    <citation type="submission" date="2015-07" db="EMBL/GenBank/DDBJ databases">
        <title>Transcriptome Assembly of Anthurium amnicola.</title>
        <authorList>
            <person name="Suzuki J."/>
        </authorList>
    </citation>
    <scope>NUCLEOTIDE SEQUENCE</scope>
</reference>
<evidence type="ECO:0000256" key="3">
    <source>
        <dbReference type="ARBA" id="ARBA00012706"/>
    </source>
</evidence>
<feature type="region of interest" description="Disordered" evidence="6">
    <location>
        <begin position="1"/>
        <end position="25"/>
    </location>
</feature>
<proteinExistence type="inferred from homology"/>
<comment type="catalytic activity">
    <reaction evidence="1">
        <text>Random hydrolysis of (1-&gt;4)-beta-D-mannosidic linkages in mannans, galactomannans and glucomannans.</text>
        <dbReference type="EC" id="3.2.1.78"/>
    </reaction>
</comment>
<dbReference type="EC" id="3.2.1.78" evidence="3"/>
<evidence type="ECO:0000256" key="1">
    <source>
        <dbReference type="ARBA" id="ARBA00001678"/>
    </source>
</evidence>
<keyword evidence="4" id="KW-0378">Hydrolase</keyword>
<evidence type="ECO:0000259" key="7">
    <source>
        <dbReference type="Pfam" id="PF26410"/>
    </source>
</evidence>
<feature type="compositionally biased region" description="Low complexity" evidence="6">
    <location>
        <begin position="1"/>
        <end position="16"/>
    </location>
</feature>
<dbReference type="GO" id="GO:0016985">
    <property type="term" value="F:mannan endo-1,4-beta-mannosidase activity"/>
    <property type="evidence" value="ECO:0007669"/>
    <property type="project" value="UniProtKB-EC"/>
</dbReference>
<accession>A0A1D1ZI37</accession>
<evidence type="ECO:0000313" key="8">
    <source>
        <dbReference type="EMBL" id="JAT66483.1"/>
    </source>
</evidence>
<protein>
    <recommendedName>
        <fullName evidence="3">mannan endo-1,4-beta-mannosidase</fullName>
        <ecNumber evidence="3">3.2.1.78</ecNumber>
    </recommendedName>
</protein>
<dbReference type="InterPro" id="IPR017853">
    <property type="entry name" value="GH"/>
</dbReference>